<reference evidence="1" key="1">
    <citation type="submission" date="2023-06" db="EMBL/GenBank/DDBJ databases">
        <authorList>
            <person name="Kurt Z."/>
        </authorList>
    </citation>
    <scope>NUCLEOTIDE SEQUENCE</scope>
</reference>
<dbReference type="EMBL" id="CATOUU010000429">
    <property type="protein sequence ID" value="CAI9929262.1"/>
    <property type="molecule type" value="Genomic_DNA"/>
</dbReference>
<evidence type="ECO:0000313" key="1">
    <source>
        <dbReference type="EMBL" id="CAI9929262.1"/>
    </source>
</evidence>
<evidence type="ECO:0000313" key="3">
    <source>
        <dbReference type="Proteomes" id="UP001642409"/>
    </source>
</evidence>
<protein>
    <submittedName>
        <fullName evidence="2">Hypothetical_protein</fullName>
    </submittedName>
</protein>
<sequence length="202" mass="22515">MVPRPTHKITLFNALARTLLRHHLEVTHGLIVGSSSKLETTRTSSGYSYNAGWNLDMQDPVTLAGEYITNSAIEEVSEFSLSVVMNNKGSVKLKLEILYYNETNPSICEYGSRLAVSFGLPARICVTWWAAFSVVFTTQGGIAVLSRVLPAYGGGVQSAWFYSFVGHGVQIIRLHQIILTKRYLSSNCQDIFDHLWPDLTQK</sequence>
<gene>
    <name evidence="1" type="ORF">HINF_LOCUS16907</name>
    <name evidence="2" type="ORF">HINF_LOCUS62481</name>
</gene>
<proteinExistence type="predicted"/>
<comment type="caution">
    <text evidence="1">The sequence shown here is derived from an EMBL/GenBank/DDBJ whole genome shotgun (WGS) entry which is preliminary data.</text>
</comment>
<keyword evidence="3" id="KW-1185">Reference proteome</keyword>
<organism evidence="1">
    <name type="scientific">Hexamita inflata</name>
    <dbReference type="NCBI Taxonomy" id="28002"/>
    <lineage>
        <taxon>Eukaryota</taxon>
        <taxon>Metamonada</taxon>
        <taxon>Diplomonadida</taxon>
        <taxon>Hexamitidae</taxon>
        <taxon>Hexamitinae</taxon>
        <taxon>Hexamita</taxon>
    </lineage>
</organism>
<dbReference type="EMBL" id="CAXDID020000383">
    <property type="protein sequence ID" value="CAL6085016.1"/>
    <property type="molecule type" value="Genomic_DNA"/>
</dbReference>
<reference evidence="2 3" key="2">
    <citation type="submission" date="2024-07" db="EMBL/GenBank/DDBJ databases">
        <authorList>
            <person name="Akdeniz Z."/>
        </authorList>
    </citation>
    <scope>NUCLEOTIDE SEQUENCE [LARGE SCALE GENOMIC DNA]</scope>
</reference>
<accession>A0AA86TW21</accession>
<name>A0AA86TW21_9EUKA</name>
<evidence type="ECO:0000313" key="2">
    <source>
        <dbReference type="EMBL" id="CAL6085016.1"/>
    </source>
</evidence>
<dbReference type="AlphaFoldDB" id="A0AA86TW21"/>
<dbReference type="Proteomes" id="UP001642409">
    <property type="component" value="Unassembled WGS sequence"/>
</dbReference>